<evidence type="ECO:0000256" key="2">
    <source>
        <dbReference type="ARBA" id="ARBA00005642"/>
    </source>
</evidence>
<dbReference type="InterPro" id="IPR020103">
    <property type="entry name" value="PsdUridine_synth_cat_dom_sf"/>
</dbReference>
<name>A0A9D1IH70_9BURK</name>
<evidence type="ECO:0000256" key="5">
    <source>
        <dbReference type="HAMAP-Rule" id="MF_01080"/>
    </source>
</evidence>
<dbReference type="Gene3D" id="2.30.130.10">
    <property type="entry name" value="PUA domain"/>
    <property type="match status" value="1"/>
</dbReference>
<dbReference type="GO" id="GO:0003723">
    <property type="term" value="F:RNA binding"/>
    <property type="evidence" value="ECO:0007669"/>
    <property type="project" value="InterPro"/>
</dbReference>
<gene>
    <name evidence="5 9" type="primary">truB</name>
    <name evidence="9" type="ORF">IAC56_02960</name>
</gene>
<dbReference type="CDD" id="cd21152">
    <property type="entry name" value="PUA_TruB_bacterial"/>
    <property type="match status" value="1"/>
</dbReference>
<evidence type="ECO:0000259" key="7">
    <source>
        <dbReference type="Pfam" id="PF09157"/>
    </source>
</evidence>
<evidence type="ECO:0000259" key="6">
    <source>
        <dbReference type="Pfam" id="PF01509"/>
    </source>
</evidence>
<dbReference type="SUPFAM" id="SSF55120">
    <property type="entry name" value="Pseudouridine synthase"/>
    <property type="match status" value="1"/>
</dbReference>
<accession>A0A9D1IH70</accession>
<reference evidence="9" key="1">
    <citation type="submission" date="2020-10" db="EMBL/GenBank/DDBJ databases">
        <authorList>
            <person name="Gilroy R."/>
        </authorList>
    </citation>
    <scope>NUCLEOTIDE SEQUENCE</scope>
    <source>
        <strain evidence="9">7463</strain>
    </source>
</reference>
<organism evidence="9 10">
    <name type="scientific">Candidatus Aphodousia faecigallinarum</name>
    <dbReference type="NCBI Taxonomy" id="2840677"/>
    <lineage>
        <taxon>Bacteria</taxon>
        <taxon>Pseudomonadati</taxon>
        <taxon>Pseudomonadota</taxon>
        <taxon>Betaproteobacteria</taxon>
        <taxon>Burkholderiales</taxon>
        <taxon>Sutterellaceae</taxon>
        <taxon>Sutterellaceae incertae sedis</taxon>
        <taxon>Candidatus Aphodousia</taxon>
    </lineage>
</organism>
<keyword evidence="3 5" id="KW-0819">tRNA processing</keyword>
<dbReference type="InterPro" id="IPR036974">
    <property type="entry name" value="PUA_sf"/>
</dbReference>
<comment type="catalytic activity">
    <reaction evidence="1 5">
        <text>uridine(55) in tRNA = pseudouridine(55) in tRNA</text>
        <dbReference type="Rhea" id="RHEA:42532"/>
        <dbReference type="Rhea" id="RHEA-COMP:10101"/>
        <dbReference type="Rhea" id="RHEA-COMP:10102"/>
        <dbReference type="ChEBI" id="CHEBI:65314"/>
        <dbReference type="ChEBI" id="CHEBI:65315"/>
        <dbReference type="EC" id="5.4.99.25"/>
    </reaction>
</comment>
<comment type="caution">
    <text evidence="9">The sequence shown here is derived from an EMBL/GenBank/DDBJ whole genome shotgun (WGS) entry which is preliminary data.</text>
</comment>
<dbReference type="FunFam" id="3.30.2350.10:FF:000011">
    <property type="entry name" value="tRNA pseudouridine synthase B"/>
    <property type="match status" value="1"/>
</dbReference>
<dbReference type="HAMAP" id="MF_01080">
    <property type="entry name" value="TruB_bact"/>
    <property type="match status" value="1"/>
</dbReference>
<feature type="active site" description="Nucleophile" evidence="5">
    <location>
        <position position="45"/>
    </location>
</feature>
<dbReference type="InterPro" id="IPR015947">
    <property type="entry name" value="PUA-like_sf"/>
</dbReference>
<dbReference type="PANTHER" id="PTHR13767:SF2">
    <property type="entry name" value="PSEUDOURIDYLATE SYNTHASE TRUB1"/>
    <property type="match status" value="1"/>
</dbReference>
<evidence type="ECO:0000313" key="10">
    <source>
        <dbReference type="Proteomes" id="UP000824083"/>
    </source>
</evidence>
<dbReference type="CDD" id="cd02573">
    <property type="entry name" value="PseudoU_synth_EcTruB"/>
    <property type="match status" value="1"/>
</dbReference>
<dbReference type="PANTHER" id="PTHR13767">
    <property type="entry name" value="TRNA-PSEUDOURIDINE SYNTHASE"/>
    <property type="match status" value="1"/>
</dbReference>
<dbReference type="Proteomes" id="UP000824083">
    <property type="component" value="Unassembled WGS sequence"/>
</dbReference>
<dbReference type="GO" id="GO:0160148">
    <property type="term" value="F:tRNA pseudouridine(55) synthase activity"/>
    <property type="evidence" value="ECO:0007669"/>
    <property type="project" value="UniProtKB-EC"/>
</dbReference>
<proteinExistence type="inferred from homology"/>
<dbReference type="AlphaFoldDB" id="A0A9D1IH70"/>
<dbReference type="InterPro" id="IPR015240">
    <property type="entry name" value="tRNA_sdUridine_synth_fam1_C"/>
</dbReference>
<feature type="domain" description="tRNA pseudouridylate synthase B C-terminal" evidence="8">
    <location>
        <begin position="178"/>
        <end position="235"/>
    </location>
</feature>
<dbReference type="GO" id="GO:0031119">
    <property type="term" value="P:tRNA pseudouridine synthesis"/>
    <property type="evidence" value="ECO:0007669"/>
    <property type="project" value="UniProtKB-UniRule"/>
</dbReference>
<evidence type="ECO:0000259" key="8">
    <source>
        <dbReference type="Pfam" id="PF16198"/>
    </source>
</evidence>
<keyword evidence="4 5" id="KW-0413">Isomerase</keyword>
<sequence>MKRRGRAVDGVLLLDKPYGVTSNAALQTCRRLLNAQKAGHTGTLDPLASGLLALTFGEATKFSADLLHADKTYIAGVKLGQKTSTGDLEGQFIESRPVNVTREDIEKALEHFRGEIKQIPPMFSALKRGGKTLYDLAREGVSIEREPRSVRIEKLTILSFVDELLTIEVTCSKGTYIRVLAEDIGQALGCGAHLASLRRTAVGDLSIEDSITIEALERMNSQQRQDALKPLDALMQTLPAVDLSENDRERFCHGQRLALRLQSCPRVRVYGPDGKMVGTARVNERGVLEPERLIANKKDIEATND</sequence>
<feature type="domain" description="tRNA pseudouridine synthase II TruB subfamily 1 C-terminal" evidence="7">
    <location>
        <begin position="239"/>
        <end position="294"/>
    </location>
</feature>
<evidence type="ECO:0000256" key="4">
    <source>
        <dbReference type="ARBA" id="ARBA00023235"/>
    </source>
</evidence>
<dbReference type="InterPro" id="IPR014780">
    <property type="entry name" value="tRNA_psdUridine_synth_TruB"/>
</dbReference>
<dbReference type="Gene3D" id="3.30.2350.10">
    <property type="entry name" value="Pseudouridine synthase"/>
    <property type="match status" value="1"/>
</dbReference>
<dbReference type="Pfam" id="PF16198">
    <property type="entry name" value="TruB_C_2"/>
    <property type="match status" value="1"/>
</dbReference>
<protein>
    <recommendedName>
        <fullName evidence="5">tRNA pseudouridine synthase B</fullName>
        <ecNumber evidence="5">5.4.99.25</ecNumber>
    </recommendedName>
    <alternativeName>
        <fullName evidence="5">tRNA pseudouridine(55) synthase</fullName>
        <shortName evidence="5">Psi55 synthase</shortName>
    </alternativeName>
    <alternativeName>
        <fullName evidence="5">tRNA pseudouridylate synthase</fullName>
    </alternativeName>
    <alternativeName>
        <fullName evidence="5">tRNA-uridine isomerase</fullName>
    </alternativeName>
</protein>
<dbReference type="EC" id="5.4.99.25" evidence="5"/>
<evidence type="ECO:0000313" key="9">
    <source>
        <dbReference type="EMBL" id="HIU37217.1"/>
    </source>
</evidence>
<feature type="domain" description="Pseudouridine synthase II N-terminal" evidence="6">
    <location>
        <begin position="30"/>
        <end position="177"/>
    </location>
</feature>
<reference evidence="9" key="2">
    <citation type="journal article" date="2021" name="PeerJ">
        <title>Extensive microbial diversity within the chicken gut microbiome revealed by metagenomics and culture.</title>
        <authorList>
            <person name="Gilroy R."/>
            <person name="Ravi A."/>
            <person name="Getino M."/>
            <person name="Pursley I."/>
            <person name="Horton D.L."/>
            <person name="Alikhan N.F."/>
            <person name="Baker D."/>
            <person name="Gharbi K."/>
            <person name="Hall N."/>
            <person name="Watson M."/>
            <person name="Adriaenssens E.M."/>
            <person name="Foster-Nyarko E."/>
            <person name="Jarju S."/>
            <person name="Secka A."/>
            <person name="Antonio M."/>
            <person name="Oren A."/>
            <person name="Chaudhuri R.R."/>
            <person name="La Ragione R."/>
            <person name="Hildebrand F."/>
            <person name="Pallen M.J."/>
        </authorList>
    </citation>
    <scope>NUCLEOTIDE SEQUENCE</scope>
    <source>
        <strain evidence="9">7463</strain>
    </source>
</reference>
<dbReference type="NCBIfam" id="TIGR00431">
    <property type="entry name" value="TruB"/>
    <property type="match status" value="1"/>
</dbReference>
<dbReference type="SUPFAM" id="SSF88697">
    <property type="entry name" value="PUA domain-like"/>
    <property type="match status" value="1"/>
</dbReference>
<comment type="function">
    <text evidence="5">Responsible for synthesis of pseudouridine from uracil-55 in the psi GC loop of transfer RNAs.</text>
</comment>
<dbReference type="Pfam" id="PF09157">
    <property type="entry name" value="TruB-C_2"/>
    <property type="match status" value="1"/>
</dbReference>
<dbReference type="Pfam" id="PF01509">
    <property type="entry name" value="TruB_N"/>
    <property type="match status" value="1"/>
</dbReference>
<dbReference type="InterPro" id="IPR002501">
    <property type="entry name" value="PsdUridine_synth_N"/>
</dbReference>
<evidence type="ECO:0000256" key="3">
    <source>
        <dbReference type="ARBA" id="ARBA00022694"/>
    </source>
</evidence>
<evidence type="ECO:0000256" key="1">
    <source>
        <dbReference type="ARBA" id="ARBA00000385"/>
    </source>
</evidence>
<dbReference type="InterPro" id="IPR032819">
    <property type="entry name" value="TruB_C"/>
</dbReference>
<comment type="similarity">
    <text evidence="2 5">Belongs to the pseudouridine synthase TruB family. Type 1 subfamily.</text>
</comment>
<dbReference type="GO" id="GO:1990481">
    <property type="term" value="P:mRNA pseudouridine synthesis"/>
    <property type="evidence" value="ECO:0007669"/>
    <property type="project" value="TreeGrafter"/>
</dbReference>
<dbReference type="EMBL" id="DVMY01000052">
    <property type="protein sequence ID" value="HIU37217.1"/>
    <property type="molecule type" value="Genomic_DNA"/>
</dbReference>